<accession>A0ABT7L2Z9</accession>
<sequence>MIKRKVITTLLATPLSLLVIFGVFFAEWARPIELIVMTGTFSVWISPFILFYVVPITFFQTL</sequence>
<feature type="transmembrane region" description="Helical" evidence="1">
    <location>
        <begin position="41"/>
        <end position="59"/>
    </location>
</feature>
<reference evidence="2 3" key="1">
    <citation type="submission" date="2023-06" db="EMBL/GenBank/DDBJ databases">
        <title>Aquibacillus rhizosphaerae LR5S19.</title>
        <authorList>
            <person name="Sun J.-Q."/>
        </authorList>
    </citation>
    <scope>NUCLEOTIDE SEQUENCE [LARGE SCALE GENOMIC DNA]</scope>
    <source>
        <strain evidence="2 3">LR5S19</strain>
    </source>
</reference>
<dbReference type="Proteomes" id="UP001235343">
    <property type="component" value="Unassembled WGS sequence"/>
</dbReference>
<keyword evidence="1" id="KW-0472">Membrane</keyword>
<dbReference type="EMBL" id="JASTZU010000024">
    <property type="protein sequence ID" value="MDL4840240.1"/>
    <property type="molecule type" value="Genomic_DNA"/>
</dbReference>
<gene>
    <name evidence="2" type="ORF">QQS35_07180</name>
</gene>
<evidence type="ECO:0000313" key="2">
    <source>
        <dbReference type="EMBL" id="MDL4840240.1"/>
    </source>
</evidence>
<organism evidence="2 3">
    <name type="scientific">Aquibacillus rhizosphaerae</name>
    <dbReference type="NCBI Taxonomy" id="3051431"/>
    <lineage>
        <taxon>Bacteria</taxon>
        <taxon>Bacillati</taxon>
        <taxon>Bacillota</taxon>
        <taxon>Bacilli</taxon>
        <taxon>Bacillales</taxon>
        <taxon>Bacillaceae</taxon>
        <taxon>Aquibacillus</taxon>
    </lineage>
</organism>
<comment type="caution">
    <text evidence="2">The sequence shown here is derived from an EMBL/GenBank/DDBJ whole genome shotgun (WGS) entry which is preliminary data.</text>
</comment>
<name>A0ABT7L2Z9_9BACI</name>
<dbReference type="RefSeq" id="WP_285931251.1">
    <property type="nucleotide sequence ID" value="NZ_JASTZU010000024.1"/>
</dbReference>
<keyword evidence="1" id="KW-0812">Transmembrane</keyword>
<evidence type="ECO:0000313" key="3">
    <source>
        <dbReference type="Proteomes" id="UP001235343"/>
    </source>
</evidence>
<keyword evidence="3" id="KW-1185">Reference proteome</keyword>
<proteinExistence type="predicted"/>
<protein>
    <submittedName>
        <fullName evidence="2">Uncharacterized protein</fullName>
    </submittedName>
</protein>
<evidence type="ECO:0000256" key="1">
    <source>
        <dbReference type="SAM" id="Phobius"/>
    </source>
</evidence>
<keyword evidence="1" id="KW-1133">Transmembrane helix</keyword>